<evidence type="ECO:0000313" key="13">
    <source>
        <dbReference type="EMBL" id="GBM14690.1"/>
    </source>
</evidence>
<dbReference type="PANTHER" id="PTHR24201">
    <property type="entry name" value="ANK_REP_REGION DOMAIN-CONTAINING PROTEIN"/>
    <property type="match status" value="1"/>
</dbReference>
<keyword evidence="11" id="KW-0472">Membrane</keyword>
<evidence type="ECO:0000256" key="1">
    <source>
        <dbReference type="ARBA" id="ARBA00004175"/>
    </source>
</evidence>
<keyword evidence="14" id="KW-1185">Reference proteome</keyword>
<keyword evidence="10 12" id="KW-0040">ANK repeat</keyword>
<keyword evidence="9" id="KW-0638">Presynaptic neurotoxin</keyword>
<dbReference type="GO" id="GO:0005634">
    <property type="term" value="C:nucleus"/>
    <property type="evidence" value="ECO:0007669"/>
    <property type="project" value="TreeGrafter"/>
</dbReference>
<dbReference type="Gene3D" id="1.25.40.20">
    <property type="entry name" value="Ankyrin repeat-containing domain"/>
    <property type="match status" value="1"/>
</dbReference>
<dbReference type="OrthoDB" id="6416645at2759"/>
<feature type="repeat" description="ANK" evidence="12">
    <location>
        <begin position="18"/>
        <end position="50"/>
    </location>
</feature>
<keyword evidence="8" id="KW-0677">Repeat</keyword>
<dbReference type="Proteomes" id="UP000499080">
    <property type="component" value="Unassembled WGS sequence"/>
</dbReference>
<dbReference type="PROSITE" id="PS50088">
    <property type="entry name" value="ANK_REPEAT"/>
    <property type="match status" value="2"/>
</dbReference>
<evidence type="ECO:0000256" key="8">
    <source>
        <dbReference type="ARBA" id="ARBA00022737"/>
    </source>
</evidence>
<proteinExistence type="predicted"/>
<dbReference type="InterPro" id="IPR036770">
    <property type="entry name" value="Ankyrin_rpt-contain_sf"/>
</dbReference>
<evidence type="ECO:0000313" key="14">
    <source>
        <dbReference type="Proteomes" id="UP000499080"/>
    </source>
</evidence>
<protein>
    <submittedName>
        <fullName evidence="13">Uncharacterized protein</fullName>
    </submittedName>
</protein>
<comment type="caution">
    <text evidence="13">The sequence shown here is derived from an EMBL/GenBank/DDBJ whole genome shotgun (WGS) entry which is preliminary data.</text>
</comment>
<keyword evidence="11" id="KW-1053">Target membrane</keyword>
<reference evidence="13 14" key="1">
    <citation type="journal article" date="2019" name="Sci. Rep.">
        <title>Orb-weaving spider Araneus ventricosus genome elucidates the spidroin gene catalogue.</title>
        <authorList>
            <person name="Kono N."/>
            <person name="Nakamura H."/>
            <person name="Ohtoshi R."/>
            <person name="Moran D.A.P."/>
            <person name="Shinohara A."/>
            <person name="Yoshida Y."/>
            <person name="Fujiwara M."/>
            <person name="Mori M."/>
            <person name="Tomita M."/>
            <person name="Arakawa K."/>
        </authorList>
    </citation>
    <scope>NUCLEOTIDE SEQUENCE [LARGE SCALE GENOMIC DNA]</scope>
</reference>
<dbReference type="InterPro" id="IPR050776">
    <property type="entry name" value="Ank_Repeat/CDKN_Inhibitor"/>
</dbReference>
<dbReference type="SUPFAM" id="SSF47986">
    <property type="entry name" value="DEATH domain"/>
    <property type="match status" value="1"/>
</dbReference>
<dbReference type="Gene3D" id="1.10.533.10">
    <property type="entry name" value="Death Domain, Fas"/>
    <property type="match status" value="1"/>
</dbReference>
<dbReference type="GO" id="GO:0005576">
    <property type="term" value="C:extracellular region"/>
    <property type="evidence" value="ECO:0007669"/>
    <property type="project" value="UniProtKB-SubCell"/>
</dbReference>
<feature type="repeat" description="ANK" evidence="12">
    <location>
        <begin position="51"/>
        <end position="83"/>
    </location>
</feature>
<dbReference type="AlphaFoldDB" id="A0A4Y2DD77"/>
<dbReference type="SMART" id="SM00248">
    <property type="entry name" value="ANK"/>
    <property type="match status" value="2"/>
</dbReference>
<evidence type="ECO:0000256" key="4">
    <source>
        <dbReference type="ARBA" id="ARBA00022525"/>
    </source>
</evidence>
<evidence type="ECO:0000256" key="2">
    <source>
        <dbReference type="ARBA" id="ARBA00004613"/>
    </source>
</evidence>
<keyword evidence="7" id="KW-0528">Neurotoxin</keyword>
<sequence length="156" mass="17927">MKIIFNAKQFTQIFLLQSERSPVHTVAIRGHHLILVRLLRVGVEVDDNDEDGKTALHLAAENGHQKALLTLLEHNCDIEAKDTVGKSSYKEHGYRMLLIWLQGLPSCKHPLKELYEALTAINKRDVAEKIRRKAEERPPQRRSCRANRFCAFCTLM</sequence>
<evidence type="ECO:0000256" key="7">
    <source>
        <dbReference type="ARBA" id="ARBA00022699"/>
    </source>
</evidence>
<evidence type="ECO:0000256" key="3">
    <source>
        <dbReference type="ARBA" id="ARBA00022483"/>
    </source>
</evidence>
<keyword evidence="4" id="KW-0964">Secreted</keyword>
<keyword evidence="5" id="KW-1052">Target cell membrane</keyword>
<dbReference type="InterPro" id="IPR002110">
    <property type="entry name" value="Ankyrin_rpt"/>
</dbReference>
<keyword evidence="6" id="KW-0800">Toxin</keyword>
<dbReference type="GO" id="GO:0044218">
    <property type="term" value="C:other organism cell membrane"/>
    <property type="evidence" value="ECO:0007669"/>
    <property type="project" value="UniProtKB-KW"/>
</dbReference>
<dbReference type="PANTHER" id="PTHR24201:SF16">
    <property type="entry name" value="ANKYRIN-1-LIKE-RELATED"/>
    <property type="match status" value="1"/>
</dbReference>
<dbReference type="GO" id="GO:0006887">
    <property type="term" value="P:exocytosis"/>
    <property type="evidence" value="ECO:0007669"/>
    <property type="project" value="UniProtKB-KW"/>
</dbReference>
<dbReference type="EMBL" id="BGPR01000346">
    <property type="protein sequence ID" value="GBM14690.1"/>
    <property type="molecule type" value="Genomic_DNA"/>
</dbReference>
<organism evidence="13 14">
    <name type="scientific">Araneus ventricosus</name>
    <name type="common">Orbweaver spider</name>
    <name type="synonym">Epeira ventricosa</name>
    <dbReference type="NCBI Taxonomy" id="182803"/>
    <lineage>
        <taxon>Eukaryota</taxon>
        <taxon>Metazoa</taxon>
        <taxon>Ecdysozoa</taxon>
        <taxon>Arthropoda</taxon>
        <taxon>Chelicerata</taxon>
        <taxon>Arachnida</taxon>
        <taxon>Araneae</taxon>
        <taxon>Araneomorphae</taxon>
        <taxon>Entelegynae</taxon>
        <taxon>Araneoidea</taxon>
        <taxon>Araneidae</taxon>
        <taxon>Araneus</taxon>
    </lineage>
</organism>
<evidence type="ECO:0000256" key="12">
    <source>
        <dbReference type="PROSITE-ProRule" id="PRU00023"/>
    </source>
</evidence>
<evidence type="ECO:0000256" key="5">
    <source>
        <dbReference type="ARBA" id="ARBA00022537"/>
    </source>
</evidence>
<dbReference type="InterPro" id="IPR011029">
    <property type="entry name" value="DEATH-like_dom_sf"/>
</dbReference>
<dbReference type="PROSITE" id="PS50297">
    <property type="entry name" value="ANK_REP_REGION"/>
    <property type="match status" value="1"/>
</dbReference>
<accession>A0A4Y2DD77</accession>
<evidence type="ECO:0000256" key="9">
    <source>
        <dbReference type="ARBA" id="ARBA00023028"/>
    </source>
</evidence>
<dbReference type="GO" id="GO:0044231">
    <property type="term" value="C:host cell presynaptic membrane"/>
    <property type="evidence" value="ECO:0007669"/>
    <property type="project" value="UniProtKB-KW"/>
</dbReference>
<dbReference type="Pfam" id="PF12796">
    <property type="entry name" value="Ank_2"/>
    <property type="match status" value="1"/>
</dbReference>
<keyword evidence="3" id="KW-0268">Exocytosis</keyword>
<dbReference type="SUPFAM" id="SSF48403">
    <property type="entry name" value="Ankyrin repeat"/>
    <property type="match status" value="1"/>
</dbReference>
<evidence type="ECO:0000256" key="10">
    <source>
        <dbReference type="ARBA" id="ARBA00023043"/>
    </source>
</evidence>
<evidence type="ECO:0000256" key="11">
    <source>
        <dbReference type="ARBA" id="ARBA00023298"/>
    </source>
</evidence>
<comment type="subcellular location">
    <subcellularLocation>
        <location evidence="2">Secreted</location>
    </subcellularLocation>
    <subcellularLocation>
        <location evidence="1">Target cell membrane</location>
    </subcellularLocation>
</comment>
<name>A0A4Y2DD77_ARAVE</name>
<dbReference type="GO" id="GO:0090729">
    <property type="term" value="F:toxin activity"/>
    <property type="evidence" value="ECO:0007669"/>
    <property type="project" value="UniProtKB-KW"/>
</dbReference>
<gene>
    <name evidence="13" type="ORF">AVEN_97197_1</name>
</gene>
<evidence type="ECO:0000256" key="6">
    <source>
        <dbReference type="ARBA" id="ARBA00022656"/>
    </source>
</evidence>